<keyword evidence="1" id="KW-0472">Membrane</keyword>
<protein>
    <submittedName>
        <fullName evidence="3">Uncharacterized protein</fullName>
    </submittedName>
</protein>
<feature type="transmembrane region" description="Helical" evidence="1">
    <location>
        <begin position="50"/>
        <end position="73"/>
    </location>
</feature>
<proteinExistence type="predicted"/>
<evidence type="ECO:0000313" key="4">
    <source>
        <dbReference type="Proteomes" id="UP000270291"/>
    </source>
</evidence>
<feature type="chain" id="PRO_5019365522" evidence="2">
    <location>
        <begin position="31"/>
        <end position="111"/>
    </location>
</feature>
<evidence type="ECO:0000313" key="3">
    <source>
        <dbReference type="EMBL" id="RSK44335.1"/>
    </source>
</evidence>
<keyword evidence="1" id="KW-1133">Transmembrane helix</keyword>
<organism evidence="3 4">
    <name type="scientific">Hymenobacter perfusus</name>
    <dbReference type="NCBI Taxonomy" id="1236770"/>
    <lineage>
        <taxon>Bacteria</taxon>
        <taxon>Pseudomonadati</taxon>
        <taxon>Bacteroidota</taxon>
        <taxon>Cytophagia</taxon>
        <taxon>Cytophagales</taxon>
        <taxon>Hymenobacteraceae</taxon>
        <taxon>Hymenobacter</taxon>
    </lineage>
</organism>
<evidence type="ECO:0000256" key="2">
    <source>
        <dbReference type="SAM" id="SignalP"/>
    </source>
</evidence>
<keyword evidence="1" id="KW-0812">Transmembrane</keyword>
<accession>A0A428KD46</accession>
<name>A0A428KD46_9BACT</name>
<dbReference type="RefSeq" id="WP_125436496.1">
    <property type="nucleotide sequence ID" value="NZ_RWIU01000002.1"/>
</dbReference>
<dbReference type="OrthoDB" id="886467at2"/>
<feature type="signal peptide" evidence="2">
    <location>
        <begin position="1"/>
        <end position="30"/>
    </location>
</feature>
<evidence type="ECO:0000256" key="1">
    <source>
        <dbReference type="SAM" id="Phobius"/>
    </source>
</evidence>
<keyword evidence="4" id="KW-1185">Reference proteome</keyword>
<reference evidence="3 4" key="1">
    <citation type="submission" date="2018-12" db="EMBL/GenBank/DDBJ databases">
        <authorList>
            <person name="Feng G."/>
            <person name="Zhu H."/>
        </authorList>
    </citation>
    <scope>NUCLEOTIDE SEQUENCE [LARGE SCALE GENOMIC DNA]</scope>
    <source>
        <strain evidence="3 4">LMG 26000</strain>
    </source>
</reference>
<dbReference type="AlphaFoldDB" id="A0A428KD46"/>
<gene>
    <name evidence="3" type="ORF">EI293_07310</name>
</gene>
<keyword evidence="2" id="KW-0732">Signal</keyword>
<dbReference type="Proteomes" id="UP000270291">
    <property type="component" value="Unassembled WGS sequence"/>
</dbReference>
<dbReference type="EMBL" id="RWIU01000002">
    <property type="protein sequence ID" value="RSK44335.1"/>
    <property type="molecule type" value="Genomic_DNA"/>
</dbReference>
<comment type="caution">
    <text evidence="3">The sequence shown here is derived from an EMBL/GenBank/DDBJ whole genome shotgun (WGS) entry which is preliminary data.</text>
</comment>
<sequence>MKKLHKTPRVIATCLLMLLLLTASLQNAVAFGSYTHISAPNATQSQMAPAVFPAVAAVAFGVVVVGAFAYGVYTGYTEASRGKEAEVISSVSLDMYQSDDFSRFDLNQAAI</sequence>